<dbReference type="SMART" id="SM01019">
    <property type="entry name" value="B3"/>
    <property type="match status" value="1"/>
</dbReference>
<accession>A0AAD5BUG3</accession>
<evidence type="ECO:0000256" key="4">
    <source>
        <dbReference type="ARBA" id="ARBA00023163"/>
    </source>
</evidence>
<dbReference type="Gene3D" id="2.40.330.10">
    <property type="entry name" value="DNA-binding pseudobarrel domain"/>
    <property type="match status" value="1"/>
</dbReference>
<keyword evidence="3" id="KW-0238">DNA-binding</keyword>
<dbReference type="InterPro" id="IPR015300">
    <property type="entry name" value="DNA-bd_pseudobarrel_sf"/>
</dbReference>
<evidence type="ECO:0000256" key="7">
    <source>
        <dbReference type="SAM" id="MobiDB-lite"/>
    </source>
</evidence>
<dbReference type="InterPro" id="IPR003340">
    <property type="entry name" value="B3_DNA-bd"/>
</dbReference>
<feature type="compositionally biased region" description="Low complexity" evidence="7">
    <location>
        <begin position="245"/>
        <end position="255"/>
    </location>
</feature>
<keyword evidence="5" id="KW-0539">Nucleus</keyword>
<feature type="domain" description="TF-B3" evidence="8">
    <location>
        <begin position="98"/>
        <end position="189"/>
    </location>
</feature>
<comment type="caution">
    <text evidence="9">The sequence shown here is derived from an EMBL/GenBank/DDBJ whole genome shotgun (WGS) entry which is preliminary data.</text>
</comment>
<keyword evidence="2" id="KW-0805">Transcription regulation</keyword>
<dbReference type="PROSITE" id="PS50863">
    <property type="entry name" value="B3"/>
    <property type="match status" value="1"/>
</dbReference>
<feature type="compositionally biased region" description="Polar residues" evidence="7">
    <location>
        <begin position="8"/>
        <end position="20"/>
    </location>
</feature>
<feature type="compositionally biased region" description="Low complexity" evidence="7">
    <location>
        <begin position="21"/>
        <end position="33"/>
    </location>
</feature>
<evidence type="ECO:0000313" key="9">
    <source>
        <dbReference type="EMBL" id="KAI7729682.1"/>
    </source>
</evidence>
<feature type="region of interest" description="Disordered" evidence="7">
    <location>
        <begin position="1"/>
        <end position="77"/>
    </location>
</feature>
<gene>
    <name evidence="9" type="ORF">M8C21_009844</name>
</gene>
<keyword evidence="10" id="KW-1185">Reference proteome</keyword>
<dbReference type="InterPro" id="IPR044837">
    <property type="entry name" value="REM16-like"/>
</dbReference>
<dbReference type="EMBL" id="JAMZMK010010942">
    <property type="protein sequence ID" value="KAI7729682.1"/>
    <property type="molecule type" value="Genomic_DNA"/>
</dbReference>
<dbReference type="AlphaFoldDB" id="A0AAD5BUG3"/>
<feature type="region of interest" description="Disordered" evidence="7">
    <location>
        <begin position="204"/>
        <end position="275"/>
    </location>
</feature>
<feature type="coiled-coil region" evidence="6">
    <location>
        <begin position="408"/>
        <end position="435"/>
    </location>
</feature>
<dbReference type="GO" id="GO:0003677">
    <property type="term" value="F:DNA binding"/>
    <property type="evidence" value="ECO:0007669"/>
    <property type="project" value="UniProtKB-KW"/>
</dbReference>
<feature type="compositionally biased region" description="Basic residues" evidence="7">
    <location>
        <begin position="34"/>
        <end position="44"/>
    </location>
</feature>
<reference evidence="9" key="1">
    <citation type="submission" date="2022-06" db="EMBL/GenBank/DDBJ databases">
        <title>Uncovering the hologenomic basis of an extraordinary plant invasion.</title>
        <authorList>
            <person name="Bieker V.C."/>
            <person name="Martin M.D."/>
            <person name="Gilbert T."/>
            <person name="Hodgins K."/>
            <person name="Battlay P."/>
            <person name="Petersen B."/>
            <person name="Wilson J."/>
        </authorList>
    </citation>
    <scope>NUCLEOTIDE SEQUENCE</scope>
    <source>
        <strain evidence="9">AA19_3_7</strain>
        <tissue evidence="9">Leaf</tissue>
    </source>
</reference>
<keyword evidence="6" id="KW-0175">Coiled coil</keyword>
<evidence type="ECO:0000259" key="8">
    <source>
        <dbReference type="PROSITE" id="PS50863"/>
    </source>
</evidence>
<proteinExistence type="predicted"/>
<organism evidence="9 10">
    <name type="scientific">Ambrosia artemisiifolia</name>
    <name type="common">Common ragweed</name>
    <dbReference type="NCBI Taxonomy" id="4212"/>
    <lineage>
        <taxon>Eukaryota</taxon>
        <taxon>Viridiplantae</taxon>
        <taxon>Streptophyta</taxon>
        <taxon>Embryophyta</taxon>
        <taxon>Tracheophyta</taxon>
        <taxon>Spermatophyta</taxon>
        <taxon>Magnoliopsida</taxon>
        <taxon>eudicotyledons</taxon>
        <taxon>Gunneridae</taxon>
        <taxon>Pentapetalae</taxon>
        <taxon>asterids</taxon>
        <taxon>campanulids</taxon>
        <taxon>Asterales</taxon>
        <taxon>Asteraceae</taxon>
        <taxon>Asteroideae</taxon>
        <taxon>Heliantheae alliance</taxon>
        <taxon>Heliantheae</taxon>
        <taxon>Ambrosia</taxon>
    </lineage>
</organism>
<evidence type="ECO:0000256" key="5">
    <source>
        <dbReference type="ARBA" id="ARBA00023242"/>
    </source>
</evidence>
<dbReference type="PANTHER" id="PTHR31391:SF88">
    <property type="entry name" value="DNA-BINDING PSEUDOBARREL DOMAIN-CONTAINING PROTEIN-RELATED"/>
    <property type="match status" value="1"/>
</dbReference>
<evidence type="ECO:0000256" key="6">
    <source>
        <dbReference type="SAM" id="Coils"/>
    </source>
</evidence>
<feature type="compositionally biased region" description="Polar residues" evidence="7">
    <location>
        <begin position="204"/>
        <end position="215"/>
    </location>
</feature>
<comment type="subcellular location">
    <subcellularLocation>
        <location evidence="1">Nucleus</location>
    </subcellularLocation>
</comment>
<dbReference type="CDD" id="cd10017">
    <property type="entry name" value="B3_DNA"/>
    <property type="match status" value="1"/>
</dbReference>
<evidence type="ECO:0000313" key="10">
    <source>
        <dbReference type="Proteomes" id="UP001206925"/>
    </source>
</evidence>
<evidence type="ECO:0000256" key="2">
    <source>
        <dbReference type="ARBA" id="ARBA00023015"/>
    </source>
</evidence>
<sequence length="465" mass="52434">MASPVTRELNTTVTNFNSLNSSSQPHGSDGSSRGLRKRSKRKPRRFDSPVLRDPSSSCLSLRKQKSPTNGFKTPAPNSPAMIQAAEFKTSLGTDFPSCIKTMSSSQVISGFWLGLPLRFCKSYLPKEDAMFVLEDENGAQFEVKYIAYKFGLSAGWKTFAIRHNLTVEDVLIFQLVESTKFKVYILKFLLRVNDSTEAPHALSLLNSEAHTEQANPTTPSPKTTKDKHPESLSATASRKKHKKSVASSSSVPPSAHRIKHSGNNNEEGGPEVLECSRSSERHLSFEEVKSFQDFHIIVKGVCIDDELPNDVRMDYYKLCVYNKEFLHKGLSEGLYDKLVPGMIGQIVNVVNEIKRFKFTATKKDFGRWDCSLQSFEQLGMKVGFLRDKIRTLATLLFESEAAVDIERYVEARNEHKRAEDEIKKVAAKLKELKETAKKFDGVASCLKQNVEKYEHKFDEEVDGLW</sequence>
<keyword evidence="4" id="KW-0804">Transcription</keyword>
<dbReference type="PANTHER" id="PTHR31391">
    <property type="entry name" value="B3 DOMAIN-CONTAINING PROTEIN OS11G0197600-RELATED"/>
    <property type="match status" value="1"/>
</dbReference>
<name>A0AAD5BUG3_AMBAR</name>
<evidence type="ECO:0000256" key="3">
    <source>
        <dbReference type="ARBA" id="ARBA00023125"/>
    </source>
</evidence>
<dbReference type="Proteomes" id="UP001206925">
    <property type="component" value="Unassembled WGS sequence"/>
</dbReference>
<protein>
    <recommendedName>
        <fullName evidence="8">TF-B3 domain-containing protein</fullName>
    </recommendedName>
</protein>
<dbReference type="GO" id="GO:0005634">
    <property type="term" value="C:nucleus"/>
    <property type="evidence" value="ECO:0007669"/>
    <property type="project" value="UniProtKB-SubCell"/>
</dbReference>
<dbReference type="Pfam" id="PF02362">
    <property type="entry name" value="B3"/>
    <property type="match status" value="1"/>
</dbReference>
<dbReference type="SUPFAM" id="SSF101936">
    <property type="entry name" value="DNA-binding pseudobarrel domain"/>
    <property type="match status" value="1"/>
</dbReference>
<evidence type="ECO:0000256" key="1">
    <source>
        <dbReference type="ARBA" id="ARBA00004123"/>
    </source>
</evidence>